<keyword evidence="13" id="KW-0325">Glycoprotein</keyword>
<feature type="transmembrane region" description="Helical" evidence="16">
    <location>
        <begin position="143"/>
        <end position="166"/>
    </location>
</feature>
<evidence type="ECO:0000256" key="5">
    <source>
        <dbReference type="ARBA" id="ARBA00022641"/>
    </source>
</evidence>
<dbReference type="InterPro" id="IPR004070">
    <property type="entry name" value="Chemokine_CXCR3"/>
</dbReference>
<keyword evidence="14" id="KW-0807">Transducer</keyword>
<keyword evidence="8 16" id="KW-1133">Transmembrane helix</keyword>
<reference evidence="18 19" key="1">
    <citation type="journal article" date="2012" name="Genome Biol.">
        <title>Sequencing three crocodilian genomes to illuminate the evolution of archosaurs and amniotes.</title>
        <authorList>
            <person name="St John J.A."/>
            <person name="Braun E.L."/>
            <person name="Isberg S.R."/>
            <person name="Miles L.G."/>
            <person name="Chong A.Y."/>
            <person name="Gongora J."/>
            <person name="Dalzell P."/>
            <person name="Moran C."/>
            <person name="Bed'hom B."/>
            <person name="Abzhanov A."/>
            <person name="Burgess S.C."/>
            <person name="Cooksey A.M."/>
            <person name="Castoe T.A."/>
            <person name="Crawford N.G."/>
            <person name="Densmore L.D."/>
            <person name="Drew J.C."/>
            <person name="Edwards S.V."/>
            <person name="Faircloth B.C."/>
            <person name="Fujita M.K."/>
            <person name="Greenwold M.J."/>
            <person name="Hoffmann F.G."/>
            <person name="Howard J.M."/>
            <person name="Iguchi T."/>
            <person name="Janes D.E."/>
            <person name="Khan S.Y."/>
            <person name="Kohno S."/>
            <person name="de Koning A.J."/>
            <person name="Lance S.L."/>
            <person name="McCarthy F.M."/>
            <person name="McCormack J.E."/>
            <person name="Merchant M.E."/>
            <person name="Peterson D.G."/>
            <person name="Pollock D.D."/>
            <person name="Pourmand N."/>
            <person name="Raney B.J."/>
            <person name="Roessler K.A."/>
            <person name="Sanford J.R."/>
            <person name="Sawyer R.H."/>
            <person name="Schmidt C.J."/>
            <person name="Triplett E.W."/>
            <person name="Tuberville T.D."/>
            <person name="Venegas-Anaya M."/>
            <person name="Howard J.T."/>
            <person name="Jarvis E.D."/>
            <person name="Guillette L.J.Jr."/>
            <person name="Glenn T.C."/>
            <person name="Green R.E."/>
            <person name="Ray D.A."/>
        </authorList>
    </citation>
    <scope>NUCLEOTIDE SEQUENCE [LARGE SCALE GENOMIC DNA]</scope>
    <source>
        <strain evidence="18">KSC_2009_1</strain>
    </source>
</reference>
<evidence type="ECO:0000313" key="18">
    <source>
        <dbReference type="EMBL" id="KYO40157.1"/>
    </source>
</evidence>
<keyword evidence="6" id="KW-0037">Angiogenesis</keyword>
<dbReference type="PRINTS" id="PR01532">
    <property type="entry name" value="CXCCHMKINER3"/>
</dbReference>
<dbReference type="PRINTS" id="PR00657">
    <property type="entry name" value="CCCHEMOKINER"/>
</dbReference>
<comment type="subcellular location">
    <subcellularLocation>
        <location evidence="1">Cell membrane</location>
        <topology evidence="1">Multi-pass membrane protein</topology>
    </subcellularLocation>
</comment>
<evidence type="ECO:0000256" key="1">
    <source>
        <dbReference type="ARBA" id="ARBA00004651"/>
    </source>
</evidence>
<dbReference type="AlphaFoldDB" id="A0A151NTF4"/>
<evidence type="ECO:0000256" key="6">
    <source>
        <dbReference type="ARBA" id="ARBA00022657"/>
    </source>
</evidence>
<accession>A0A151NTF4</accession>
<dbReference type="EMBL" id="AKHW03002068">
    <property type="protein sequence ID" value="KYO40157.1"/>
    <property type="molecule type" value="Genomic_DNA"/>
</dbReference>
<dbReference type="GO" id="GO:0009897">
    <property type="term" value="C:external side of plasma membrane"/>
    <property type="evidence" value="ECO:0007669"/>
    <property type="project" value="TreeGrafter"/>
</dbReference>
<dbReference type="GO" id="GO:0060326">
    <property type="term" value="P:cell chemotaxis"/>
    <property type="evidence" value="ECO:0007669"/>
    <property type="project" value="TreeGrafter"/>
</dbReference>
<sequence length="350" mass="39634">MNDSDYMEYNGSNTCCFTPPCSRTHSFDQVLMPIFHSLVFMLGLPGNCLVMAVLLPCRGSLTSTDIFLLNLAVADVLLVLTLPFWAVQAVHGWVFSQGTCKLVGSIFNINFYASIFFLVCIGGDRYFSIVHAVHVYRHSRAHLMLLTCAVVWVACFLLTLPDFYYLSAWEDDRLNRTVCSKEFSIQHARKWRGWLDGCSQVLGFLLPLVAMLFCYTSIIITLRRSQGFHKHRAMRLILSVVGVFFLCWTPYHLVQLLETLIDQEVLTRDCAREEGVDTALSVTSFFGYLHCCLNPLLYAFVGVKFRGKLLELLARTGCISRDLLRRKGCLPALRRDSTWSETTDASNSGL</sequence>
<organism evidence="18 19">
    <name type="scientific">Alligator mississippiensis</name>
    <name type="common">American alligator</name>
    <dbReference type="NCBI Taxonomy" id="8496"/>
    <lineage>
        <taxon>Eukaryota</taxon>
        <taxon>Metazoa</taxon>
        <taxon>Chordata</taxon>
        <taxon>Craniata</taxon>
        <taxon>Vertebrata</taxon>
        <taxon>Euteleostomi</taxon>
        <taxon>Archelosauria</taxon>
        <taxon>Archosauria</taxon>
        <taxon>Crocodylia</taxon>
        <taxon>Alligatoridae</taxon>
        <taxon>Alligatorinae</taxon>
        <taxon>Alligator</taxon>
    </lineage>
</organism>
<feature type="transmembrane region" description="Helical" evidence="16">
    <location>
        <begin position="67"/>
        <end position="90"/>
    </location>
</feature>
<dbReference type="InterPro" id="IPR050119">
    <property type="entry name" value="CCR1-9-like"/>
</dbReference>
<dbReference type="InterPro" id="IPR000355">
    <property type="entry name" value="Chemokine_rcpt"/>
</dbReference>
<dbReference type="Proteomes" id="UP000050525">
    <property type="component" value="Unassembled WGS sequence"/>
</dbReference>
<evidence type="ECO:0000256" key="12">
    <source>
        <dbReference type="ARBA" id="ARBA00023170"/>
    </source>
</evidence>
<evidence type="ECO:0000256" key="11">
    <source>
        <dbReference type="ARBA" id="ARBA00023157"/>
    </source>
</evidence>
<gene>
    <name evidence="18" type="primary">CXCR3</name>
    <name evidence="18" type="ORF">Y1Q_0007562</name>
</gene>
<evidence type="ECO:0000313" key="19">
    <source>
        <dbReference type="Proteomes" id="UP000050525"/>
    </source>
</evidence>
<dbReference type="GO" id="GO:0001525">
    <property type="term" value="P:angiogenesis"/>
    <property type="evidence" value="ECO:0007669"/>
    <property type="project" value="UniProtKB-KW"/>
</dbReference>
<dbReference type="GO" id="GO:0019957">
    <property type="term" value="F:C-C chemokine binding"/>
    <property type="evidence" value="ECO:0007669"/>
    <property type="project" value="TreeGrafter"/>
</dbReference>
<dbReference type="STRING" id="8496.A0A151NTF4"/>
<feature type="transmembrane region" description="Helical" evidence="16">
    <location>
        <begin position="201"/>
        <end position="222"/>
    </location>
</feature>
<dbReference type="Pfam" id="PF00001">
    <property type="entry name" value="7tm_1"/>
    <property type="match status" value="1"/>
</dbReference>
<dbReference type="PANTHER" id="PTHR10489:SF671">
    <property type="entry name" value="C-X-C CHEMOKINE RECEPTOR TYPE 3"/>
    <property type="match status" value="1"/>
</dbReference>
<dbReference type="GO" id="GO:0019722">
    <property type="term" value="P:calcium-mediated signaling"/>
    <property type="evidence" value="ECO:0007669"/>
    <property type="project" value="TreeGrafter"/>
</dbReference>
<evidence type="ECO:0000256" key="7">
    <source>
        <dbReference type="ARBA" id="ARBA00022692"/>
    </source>
</evidence>
<evidence type="ECO:0000256" key="13">
    <source>
        <dbReference type="ARBA" id="ARBA00023180"/>
    </source>
</evidence>
<feature type="transmembrane region" description="Helical" evidence="16">
    <location>
        <begin position="34"/>
        <end position="55"/>
    </location>
</feature>
<name>A0A151NTF4_ALLMI</name>
<evidence type="ECO:0000256" key="4">
    <source>
        <dbReference type="ARBA" id="ARBA00022500"/>
    </source>
</evidence>
<dbReference type="eggNOG" id="KOG3656">
    <property type="taxonomic scope" value="Eukaryota"/>
</dbReference>
<keyword evidence="10 16" id="KW-0472">Membrane</keyword>
<evidence type="ECO:0000259" key="17">
    <source>
        <dbReference type="PROSITE" id="PS50262"/>
    </source>
</evidence>
<feature type="transmembrane region" description="Helical" evidence="16">
    <location>
        <begin position="234"/>
        <end position="251"/>
    </location>
</feature>
<evidence type="ECO:0000256" key="8">
    <source>
        <dbReference type="ARBA" id="ARBA00022989"/>
    </source>
</evidence>
<keyword evidence="9" id="KW-0297">G-protein coupled receptor</keyword>
<evidence type="ECO:0000256" key="2">
    <source>
        <dbReference type="ARBA" id="ARBA00020038"/>
    </source>
</evidence>
<dbReference type="CDD" id="cd15180">
    <property type="entry name" value="7tmA_CXCR3"/>
    <property type="match status" value="1"/>
</dbReference>
<keyword evidence="3" id="KW-1003">Cell membrane</keyword>
<keyword evidence="11" id="KW-1015">Disulfide bond</keyword>
<dbReference type="GO" id="GO:0016493">
    <property type="term" value="F:C-C chemokine receptor activity"/>
    <property type="evidence" value="ECO:0007669"/>
    <property type="project" value="TreeGrafter"/>
</dbReference>
<dbReference type="PROSITE" id="PS50262">
    <property type="entry name" value="G_PROTEIN_RECEP_F1_2"/>
    <property type="match status" value="1"/>
</dbReference>
<keyword evidence="19" id="KW-1185">Reference proteome</keyword>
<evidence type="ECO:0000256" key="10">
    <source>
        <dbReference type="ARBA" id="ARBA00023136"/>
    </source>
</evidence>
<dbReference type="PANTHER" id="PTHR10489">
    <property type="entry name" value="CELL ADHESION MOLECULE"/>
    <property type="match status" value="1"/>
</dbReference>
<protein>
    <recommendedName>
        <fullName evidence="2">C-X-C chemokine receptor type 3</fullName>
    </recommendedName>
    <alternativeName>
        <fullName evidence="15">Interferon-inducible protein 10 receptor</fullName>
    </alternativeName>
</protein>
<feature type="domain" description="G-protein coupled receptors family 1 profile" evidence="17">
    <location>
        <begin position="46"/>
        <end position="298"/>
    </location>
</feature>
<dbReference type="GO" id="GO:0007204">
    <property type="term" value="P:positive regulation of cytosolic calcium ion concentration"/>
    <property type="evidence" value="ECO:0007669"/>
    <property type="project" value="TreeGrafter"/>
</dbReference>
<dbReference type="Gene3D" id="1.20.1070.10">
    <property type="entry name" value="Rhodopsin 7-helix transmembrane proteins"/>
    <property type="match status" value="1"/>
</dbReference>
<evidence type="ECO:0000256" key="16">
    <source>
        <dbReference type="SAM" id="Phobius"/>
    </source>
</evidence>
<proteinExistence type="predicted"/>
<comment type="caution">
    <text evidence="18">The sequence shown here is derived from an EMBL/GenBank/DDBJ whole genome shotgun (WGS) entry which is preliminary data.</text>
</comment>
<dbReference type="PRINTS" id="PR00237">
    <property type="entry name" value="GPCRRHODOPSN"/>
</dbReference>
<dbReference type="SUPFAM" id="SSF81321">
    <property type="entry name" value="Family A G protein-coupled receptor-like"/>
    <property type="match status" value="1"/>
</dbReference>
<dbReference type="GO" id="GO:0016494">
    <property type="term" value="F:C-X-C chemokine receptor activity"/>
    <property type="evidence" value="ECO:0007669"/>
    <property type="project" value="InterPro"/>
</dbReference>
<dbReference type="GO" id="GO:0006955">
    <property type="term" value="P:immune response"/>
    <property type="evidence" value="ECO:0007669"/>
    <property type="project" value="TreeGrafter"/>
</dbReference>
<evidence type="ECO:0000256" key="14">
    <source>
        <dbReference type="ARBA" id="ARBA00023224"/>
    </source>
</evidence>
<dbReference type="InterPro" id="IPR000276">
    <property type="entry name" value="GPCR_Rhodpsn"/>
</dbReference>
<evidence type="ECO:0000256" key="9">
    <source>
        <dbReference type="ARBA" id="ARBA00023040"/>
    </source>
</evidence>
<keyword evidence="4" id="KW-0145">Chemotaxis</keyword>
<dbReference type="GO" id="GO:0006954">
    <property type="term" value="P:inflammatory response"/>
    <property type="evidence" value="ECO:0007669"/>
    <property type="project" value="InterPro"/>
</dbReference>
<feature type="transmembrane region" description="Helical" evidence="16">
    <location>
        <begin position="102"/>
        <end position="122"/>
    </location>
</feature>
<dbReference type="InterPro" id="IPR017452">
    <property type="entry name" value="GPCR_Rhodpsn_7TM"/>
</dbReference>
<dbReference type="GO" id="GO:0002685">
    <property type="term" value="P:regulation of leukocyte migration"/>
    <property type="evidence" value="ECO:0007669"/>
    <property type="project" value="InterPro"/>
</dbReference>
<keyword evidence="7 16" id="KW-0812">Transmembrane</keyword>
<evidence type="ECO:0000256" key="15">
    <source>
        <dbReference type="ARBA" id="ARBA00030908"/>
    </source>
</evidence>
<keyword evidence="12 18" id="KW-0675">Receptor</keyword>
<keyword evidence="5" id="KW-0765">Sulfation</keyword>
<feature type="transmembrane region" description="Helical" evidence="16">
    <location>
        <begin position="285"/>
        <end position="305"/>
    </location>
</feature>
<evidence type="ECO:0000256" key="3">
    <source>
        <dbReference type="ARBA" id="ARBA00022475"/>
    </source>
</evidence>